<feature type="domain" description="Response regulatory" evidence="8">
    <location>
        <begin position="3"/>
        <end position="118"/>
    </location>
</feature>
<evidence type="ECO:0000256" key="1">
    <source>
        <dbReference type="ARBA" id="ARBA00022553"/>
    </source>
</evidence>
<protein>
    <submittedName>
        <fullName evidence="10">Response regulator transcription factor</fullName>
    </submittedName>
</protein>
<keyword evidence="3" id="KW-0805">Transcription regulation</keyword>
<evidence type="ECO:0000256" key="6">
    <source>
        <dbReference type="PROSITE-ProRule" id="PRU00169"/>
    </source>
</evidence>
<dbReference type="InterPro" id="IPR001867">
    <property type="entry name" value="OmpR/PhoB-type_DNA-bd"/>
</dbReference>
<dbReference type="InterPro" id="IPR039420">
    <property type="entry name" value="WalR-like"/>
</dbReference>
<evidence type="ECO:0000256" key="2">
    <source>
        <dbReference type="ARBA" id="ARBA00023012"/>
    </source>
</evidence>
<dbReference type="GO" id="GO:0000156">
    <property type="term" value="F:phosphorelay response regulator activity"/>
    <property type="evidence" value="ECO:0007669"/>
    <property type="project" value="TreeGrafter"/>
</dbReference>
<dbReference type="SMART" id="SM00448">
    <property type="entry name" value="REC"/>
    <property type="match status" value="1"/>
</dbReference>
<dbReference type="PANTHER" id="PTHR48111:SF1">
    <property type="entry name" value="TWO-COMPONENT RESPONSE REGULATOR ORR33"/>
    <property type="match status" value="1"/>
</dbReference>
<accession>A0A7M1AVL7</accession>
<dbReference type="PROSITE" id="PS51755">
    <property type="entry name" value="OMPR_PHOB"/>
    <property type="match status" value="1"/>
</dbReference>
<sequence length="218" mass="25125">MKKILLVEDDTVLGETIVDILEDENYYDITWVKDGKKALDKSFEHQYDLYLFDINVPFINGLELLNDLRKSGDKTPAIFITAKVDIESFEKGFEVGADDYIRKPFHMRELLVRINKQIQKSFLSHNTQVHYKDISYNIESKIVTKDGDTEHLTPTELKILELFLKNTGRVITKDEILDFTHDGGLGSDSSLRVQISRLKKLGLDITNIRAIGYRCEKP</sequence>
<dbReference type="KEGG" id="smax:FJR03_06925"/>
<dbReference type="AlphaFoldDB" id="A0A7M1AVL7"/>
<organism evidence="10 11">
    <name type="scientific">Sulfurimonas marina</name>
    <dbReference type="NCBI Taxonomy" id="2590551"/>
    <lineage>
        <taxon>Bacteria</taxon>
        <taxon>Pseudomonadati</taxon>
        <taxon>Campylobacterota</taxon>
        <taxon>Epsilonproteobacteria</taxon>
        <taxon>Campylobacterales</taxon>
        <taxon>Sulfurimonadaceae</taxon>
        <taxon>Sulfurimonas</taxon>
    </lineage>
</organism>
<evidence type="ECO:0000259" key="8">
    <source>
        <dbReference type="PROSITE" id="PS50110"/>
    </source>
</evidence>
<keyword evidence="1 6" id="KW-0597">Phosphoprotein</keyword>
<feature type="modified residue" description="4-aspartylphosphate" evidence="6">
    <location>
        <position position="53"/>
    </location>
</feature>
<proteinExistence type="predicted"/>
<dbReference type="InterPro" id="IPR011006">
    <property type="entry name" value="CheY-like_superfamily"/>
</dbReference>
<dbReference type="EMBL" id="CP041165">
    <property type="protein sequence ID" value="QOP41489.1"/>
    <property type="molecule type" value="Genomic_DNA"/>
</dbReference>
<dbReference type="CDD" id="cd00383">
    <property type="entry name" value="trans_reg_C"/>
    <property type="match status" value="1"/>
</dbReference>
<keyword evidence="4 7" id="KW-0238">DNA-binding</keyword>
<reference evidence="10 11" key="1">
    <citation type="submission" date="2019-06" db="EMBL/GenBank/DDBJ databases">
        <title>Sulfurimonas gotlandica sp. nov., a chemoautotrophic and psychrotolerant epsilonproteobacterium isolated from a pelagic redoxcline, and an emended description of the genus Sulfurimonas.</title>
        <authorList>
            <person name="Wang S."/>
            <person name="Jiang L."/>
            <person name="Shao Z."/>
        </authorList>
    </citation>
    <scope>NUCLEOTIDE SEQUENCE [LARGE SCALE GENOMIC DNA]</scope>
    <source>
        <strain evidence="10 11">B2</strain>
    </source>
</reference>
<dbReference type="RefSeq" id="WP_193112805.1">
    <property type="nucleotide sequence ID" value="NZ_CP041165.1"/>
</dbReference>
<name>A0A7M1AVL7_9BACT</name>
<keyword evidence="2" id="KW-0902">Two-component regulatory system</keyword>
<dbReference type="InterPro" id="IPR036388">
    <property type="entry name" value="WH-like_DNA-bd_sf"/>
</dbReference>
<dbReference type="Pfam" id="PF00486">
    <property type="entry name" value="Trans_reg_C"/>
    <property type="match status" value="1"/>
</dbReference>
<evidence type="ECO:0000256" key="5">
    <source>
        <dbReference type="ARBA" id="ARBA00023163"/>
    </source>
</evidence>
<evidence type="ECO:0000313" key="10">
    <source>
        <dbReference type="EMBL" id="QOP41489.1"/>
    </source>
</evidence>
<dbReference type="PANTHER" id="PTHR48111">
    <property type="entry name" value="REGULATOR OF RPOS"/>
    <property type="match status" value="1"/>
</dbReference>
<dbReference type="SUPFAM" id="SSF52172">
    <property type="entry name" value="CheY-like"/>
    <property type="match status" value="1"/>
</dbReference>
<dbReference type="SMART" id="SM00862">
    <property type="entry name" value="Trans_reg_C"/>
    <property type="match status" value="1"/>
</dbReference>
<dbReference type="Proteomes" id="UP000593910">
    <property type="component" value="Chromosome"/>
</dbReference>
<evidence type="ECO:0000256" key="3">
    <source>
        <dbReference type="ARBA" id="ARBA00023015"/>
    </source>
</evidence>
<dbReference type="InterPro" id="IPR001789">
    <property type="entry name" value="Sig_transdc_resp-reg_receiver"/>
</dbReference>
<evidence type="ECO:0000313" key="11">
    <source>
        <dbReference type="Proteomes" id="UP000593910"/>
    </source>
</evidence>
<dbReference type="GO" id="GO:0005829">
    <property type="term" value="C:cytosol"/>
    <property type="evidence" value="ECO:0007669"/>
    <property type="project" value="TreeGrafter"/>
</dbReference>
<gene>
    <name evidence="10" type="ORF">FJR03_06925</name>
</gene>
<dbReference type="GO" id="GO:0000976">
    <property type="term" value="F:transcription cis-regulatory region binding"/>
    <property type="evidence" value="ECO:0007669"/>
    <property type="project" value="TreeGrafter"/>
</dbReference>
<feature type="domain" description="OmpR/PhoB-type" evidence="9">
    <location>
        <begin position="126"/>
        <end position="217"/>
    </location>
</feature>
<keyword evidence="11" id="KW-1185">Reference proteome</keyword>
<evidence type="ECO:0000256" key="7">
    <source>
        <dbReference type="PROSITE-ProRule" id="PRU01091"/>
    </source>
</evidence>
<evidence type="ECO:0000256" key="4">
    <source>
        <dbReference type="ARBA" id="ARBA00023125"/>
    </source>
</evidence>
<dbReference type="Gene3D" id="1.10.10.10">
    <property type="entry name" value="Winged helix-like DNA-binding domain superfamily/Winged helix DNA-binding domain"/>
    <property type="match status" value="1"/>
</dbReference>
<feature type="DNA-binding region" description="OmpR/PhoB-type" evidence="7">
    <location>
        <begin position="126"/>
        <end position="217"/>
    </location>
</feature>
<dbReference type="GO" id="GO:0032993">
    <property type="term" value="C:protein-DNA complex"/>
    <property type="evidence" value="ECO:0007669"/>
    <property type="project" value="TreeGrafter"/>
</dbReference>
<keyword evidence="5" id="KW-0804">Transcription</keyword>
<dbReference type="PROSITE" id="PS50110">
    <property type="entry name" value="RESPONSE_REGULATORY"/>
    <property type="match status" value="1"/>
</dbReference>
<dbReference type="Pfam" id="PF00072">
    <property type="entry name" value="Response_reg"/>
    <property type="match status" value="1"/>
</dbReference>
<dbReference type="Gene3D" id="3.40.50.2300">
    <property type="match status" value="1"/>
</dbReference>
<dbReference type="GO" id="GO:0006355">
    <property type="term" value="P:regulation of DNA-templated transcription"/>
    <property type="evidence" value="ECO:0007669"/>
    <property type="project" value="InterPro"/>
</dbReference>
<evidence type="ECO:0000259" key="9">
    <source>
        <dbReference type="PROSITE" id="PS51755"/>
    </source>
</evidence>